<dbReference type="SUPFAM" id="SSF53067">
    <property type="entry name" value="Actin-like ATPase domain"/>
    <property type="match status" value="1"/>
</dbReference>
<keyword evidence="3" id="KW-1185">Reference proteome</keyword>
<evidence type="ECO:0000313" key="2">
    <source>
        <dbReference type="EMBL" id="SFK26405.1"/>
    </source>
</evidence>
<accession>A0A1I3Y3L8</accession>
<dbReference type="NCBIfam" id="TIGR03123">
    <property type="entry name" value="one_C_unchar_1"/>
    <property type="match status" value="1"/>
</dbReference>
<dbReference type="GO" id="GO:0016787">
    <property type="term" value="F:hydrolase activity"/>
    <property type="evidence" value="ECO:0007669"/>
    <property type="project" value="InterPro"/>
</dbReference>
<name>A0A1I3Y3L8_9GAMM</name>
<dbReference type="Proteomes" id="UP000198924">
    <property type="component" value="Unassembled WGS sequence"/>
</dbReference>
<evidence type="ECO:0000259" key="1">
    <source>
        <dbReference type="Pfam" id="PF01968"/>
    </source>
</evidence>
<dbReference type="Pfam" id="PF01968">
    <property type="entry name" value="Hydantoinase_A"/>
    <property type="match status" value="1"/>
</dbReference>
<proteinExistence type="predicted"/>
<organism evidence="2 3">
    <name type="scientific">Methylophaga sulfidovorans</name>
    <dbReference type="NCBI Taxonomy" id="45496"/>
    <lineage>
        <taxon>Bacteria</taxon>
        <taxon>Pseudomonadati</taxon>
        <taxon>Pseudomonadota</taxon>
        <taxon>Gammaproteobacteria</taxon>
        <taxon>Thiotrichales</taxon>
        <taxon>Piscirickettsiaceae</taxon>
        <taxon>Methylophaga</taxon>
    </lineage>
</organism>
<reference evidence="3" key="1">
    <citation type="submission" date="2016-10" db="EMBL/GenBank/DDBJ databases">
        <authorList>
            <person name="Varghese N."/>
            <person name="Submissions S."/>
        </authorList>
    </citation>
    <scope>NUCLEOTIDE SEQUENCE [LARGE SCALE GENOMIC DNA]</scope>
    <source>
        <strain evidence="3">DSM 11578</strain>
    </source>
</reference>
<evidence type="ECO:0000313" key="3">
    <source>
        <dbReference type="Proteomes" id="UP000198924"/>
    </source>
</evidence>
<dbReference type="AlphaFoldDB" id="A0A1I3Y3L8"/>
<sequence>MTTKTNITYCGWDIGGAHLKVAYADSTGKLLNVFQLPCVLWKGIDALTATIQTALKQLPDTATSHYITMTGELVDAFNNREEGVKAIVNCVDAYLKADDVHFFAGQSGWLNKKQAILQWQDVASMNWQASVALAAKDIEQGLFIDIGSTTCDIIAIDNYKIQPAATTDYGRQRSGELVYTGAIRTPLMAITDEAPLHGDRISLAAEWFASSGDIWLLLNQLTLTDIQDESADGKPWNTAFSQQRLARMLGCDASDASESQWQNVAAWFAEKQLEQIIRGCHQVLSRFPDWKQSSPVIGAGVGKFIVEKCTTRLNRPYIDYAQFCQHHPEASSFAPAAALALLAAHQLS</sequence>
<dbReference type="EMBL" id="FOSH01000007">
    <property type="protein sequence ID" value="SFK26405.1"/>
    <property type="molecule type" value="Genomic_DNA"/>
</dbReference>
<gene>
    <name evidence="2" type="ORF">SAMN04488079_107121</name>
</gene>
<dbReference type="InterPro" id="IPR002821">
    <property type="entry name" value="Hydantoinase_A"/>
</dbReference>
<protein>
    <submittedName>
        <fullName evidence="2">Probable H4MPT-linked C1 transfer pathway protein</fullName>
    </submittedName>
</protein>
<dbReference type="InterPro" id="IPR043129">
    <property type="entry name" value="ATPase_NBD"/>
</dbReference>
<dbReference type="OrthoDB" id="1792672at2"/>
<dbReference type="Gene3D" id="3.30.420.190">
    <property type="entry name" value="conserved archaeal protein q6m145"/>
    <property type="match status" value="1"/>
</dbReference>
<dbReference type="STRING" id="45496.SAMN04488079_107121"/>
<feature type="domain" description="Hydantoinase A/oxoprolinase" evidence="1">
    <location>
        <begin position="68"/>
        <end position="342"/>
    </location>
</feature>
<dbReference type="RefSeq" id="WP_091713095.1">
    <property type="nucleotide sequence ID" value="NZ_FOSH01000007.1"/>
</dbReference>
<dbReference type="InterPro" id="IPR002756">
    <property type="entry name" value="MfnF"/>
</dbReference>
<dbReference type="Gene3D" id="3.30.420.40">
    <property type="match status" value="1"/>
</dbReference>